<dbReference type="EMBL" id="AP028947">
    <property type="protein sequence ID" value="BET27124.1"/>
    <property type="molecule type" value="Genomic_DNA"/>
</dbReference>
<evidence type="ECO:0000313" key="2">
    <source>
        <dbReference type="EMBL" id="BET27124.1"/>
    </source>
</evidence>
<proteinExistence type="predicted"/>
<dbReference type="KEGG" id="lto:RGQ30_26250"/>
<gene>
    <name evidence="2" type="ORF">RGQ30_26250</name>
</gene>
<keyword evidence="1" id="KW-0732">Signal</keyword>
<feature type="signal peptide" evidence="1">
    <location>
        <begin position="1"/>
        <end position="21"/>
    </location>
</feature>
<sequence length="177" mass="19729">MPVKSVFLLTALSLLSPTLQASDPVKEHLTLQLVKATLGYEETFERCEASAYQAKEITLPVAELARQKVTLQELHFAIVYFRDKALEECSSHSRSRLISAILDCNTYVAGSPNEPIDPERSGLALLLPSQNLLEARAKYVQLDREKADLLDAIFKGSSPTLELISNWQDATNLLRKD</sequence>
<dbReference type="Proteomes" id="UP001329151">
    <property type="component" value="Chromosome"/>
</dbReference>
<name>A0AA86J0C4_9BURK</name>
<reference evidence="2 3" key="1">
    <citation type="submission" date="2023-10" db="EMBL/GenBank/DDBJ databases">
        <title>Complete Genome Sequence of Limnobacter thiooxidans CS-K2T, Isolated from freshwater lake sediments in Bavaria, Germany.</title>
        <authorList>
            <person name="Naruki M."/>
            <person name="Watanabe A."/>
            <person name="Warashina T."/>
            <person name="Morita T."/>
            <person name="Arakawa K."/>
        </authorList>
    </citation>
    <scope>NUCLEOTIDE SEQUENCE [LARGE SCALE GENOMIC DNA]</scope>
    <source>
        <strain evidence="2 3">CS-K2</strain>
    </source>
</reference>
<keyword evidence="3" id="KW-1185">Reference proteome</keyword>
<organism evidence="2 3">
    <name type="scientific">Limnobacter thiooxidans</name>
    <dbReference type="NCBI Taxonomy" id="131080"/>
    <lineage>
        <taxon>Bacteria</taxon>
        <taxon>Pseudomonadati</taxon>
        <taxon>Pseudomonadota</taxon>
        <taxon>Betaproteobacteria</taxon>
        <taxon>Burkholderiales</taxon>
        <taxon>Burkholderiaceae</taxon>
        <taxon>Limnobacter</taxon>
    </lineage>
</organism>
<dbReference type="RefSeq" id="WP_130557768.1">
    <property type="nucleotide sequence ID" value="NZ_AP028947.1"/>
</dbReference>
<accession>A0AA86J0C4</accession>
<protein>
    <submittedName>
        <fullName evidence="2">Uncharacterized protein</fullName>
    </submittedName>
</protein>
<evidence type="ECO:0000313" key="3">
    <source>
        <dbReference type="Proteomes" id="UP001329151"/>
    </source>
</evidence>
<feature type="chain" id="PRO_5041741013" evidence="1">
    <location>
        <begin position="22"/>
        <end position="177"/>
    </location>
</feature>
<evidence type="ECO:0000256" key="1">
    <source>
        <dbReference type="SAM" id="SignalP"/>
    </source>
</evidence>
<dbReference type="AlphaFoldDB" id="A0AA86J0C4"/>